<reference evidence="2 3" key="1">
    <citation type="submission" date="2022-11" db="EMBL/GenBank/DDBJ databases">
        <title>Spartinivicinus poritis sp. nov., isolated from scleractinian coral Porites lutea.</title>
        <authorList>
            <person name="Zhang G."/>
            <person name="Cai L."/>
            <person name="Wei Q."/>
        </authorList>
    </citation>
    <scope>NUCLEOTIDE SEQUENCE [LARGE SCALE GENOMIC DNA]</scope>
    <source>
        <strain evidence="2 3">A2-2</strain>
    </source>
</reference>
<keyword evidence="1" id="KW-0472">Membrane</keyword>
<protein>
    <submittedName>
        <fullName evidence="2">Uncharacterized protein</fullName>
    </submittedName>
</protein>
<dbReference type="Proteomes" id="UP001528823">
    <property type="component" value="Unassembled WGS sequence"/>
</dbReference>
<gene>
    <name evidence="2" type="ORF">ORQ98_28570</name>
</gene>
<proteinExistence type="predicted"/>
<accession>A0ABT5UHT2</accession>
<feature type="transmembrane region" description="Helical" evidence="1">
    <location>
        <begin position="36"/>
        <end position="55"/>
    </location>
</feature>
<dbReference type="EMBL" id="JAPMOU010000102">
    <property type="protein sequence ID" value="MDE1465923.1"/>
    <property type="molecule type" value="Genomic_DNA"/>
</dbReference>
<keyword evidence="3" id="KW-1185">Reference proteome</keyword>
<sequence length="62" mass="6630">MDMQSAKQLAAFALFVLSLGLIAFALFAVSRDGADGFLPAIISGAVGYCLFEILLEKNIDFD</sequence>
<evidence type="ECO:0000256" key="1">
    <source>
        <dbReference type="SAM" id="Phobius"/>
    </source>
</evidence>
<feature type="transmembrane region" description="Helical" evidence="1">
    <location>
        <begin position="9"/>
        <end position="30"/>
    </location>
</feature>
<keyword evidence="1" id="KW-1133">Transmembrane helix</keyword>
<evidence type="ECO:0000313" key="2">
    <source>
        <dbReference type="EMBL" id="MDE1465923.1"/>
    </source>
</evidence>
<dbReference type="RefSeq" id="WP_274692223.1">
    <property type="nucleotide sequence ID" value="NZ_JAPMOU010000102.1"/>
</dbReference>
<comment type="caution">
    <text evidence="2">The sequence shown here is derived from an EMBL/GenBank/DDBJ whole genome shotgun (WGS) entry which is preliminary data.</text>
</comment>
<name>A0ABT5UHT2_9GAMM</name>
<evidence type="ECO:0000313" key="3">
    <source>
        <dbReference type="Proteomes" id="UP001528823"/>
    </source>
</evidence>
<organism evidence="2 3">
    <name type="scientific">Spartinivicinus poritis</name>
    <dbReference type="NCBI Taxonomy" id="2994640"/>
    <lineage>
        <taxon>Bacteria</taxon>
        <taxon>Pseudomonadati</taxon>
        <taxon>Pseudomonadota</taxon>
        <taxon>Gammaproteobacteria</taxon>
        <taxon>Oceanospirillales</taxon>
        <taxon>Zooshikellaceae</taxon>
        <taxon>Spartinivicinus</taxon>
    </lineage>
</organism>
<keyword evidence="1" id="KW-0812">Transmembrane</keyword>